<name>A0ABV2R3Z6_9HYPH</name>
<protein>
    <submittedName>
        <fullName evidence="10">Succinoglycan biosynthesis transport protein ExoP</fullName>
    </submittedName>
</protein>
<feature type="transmembrane region" description="Helical" evidence="8">
    <location>
        <begin position="37"/>
        <end position="58"/>
    </location>
</feature>
<evidence type="ECO:0000256" key="2">
    <source>
        <dbReference type="ARBA" id="ARBA00022475"/>
    </source>
</evidence>
<dbReference type="EMBL" id="JBEPSM010000003">
    <property type="protein sequence ID" value="MET4635997.1"/>
    <property type="molecule type" value="Genomic_DNA"/>
</dbReference>
<keyword evidence="2" id="KW-1003">Cell membrane</keyword>
<evidence type="ECO:0000256" key="5">
    <source>
        <dbReference type="ARBA" id="ARBA00023136"/>
    </source>
</evidence>
<evidence type="ECO:0000256" key="6">
    <source>
        <dbReference type="SAM" id="Coils"/>
    </source>
</evidence>
<feature type="domain" description="Polysaccharide chain length determinant N-terminal" evidence="9">
    <location>
        <begin position="32"/>
        <end position="115"/>
    </location>
</feature>
<feature type="region of interest" description="Disordered" evidence="7">
    <location>
        <begin position="473"/>
        <end position="500"/>
    </location>
</feature>
<evidence type="ECO:0000256" key="8">
    <source>
        <dbReference type="SAM" id="Phobius"/>
    </source>
</evidence>
<feature type="region of interest" description="Disordered" evidence="7">
    <location>
        <begin position="120"/>
        <end position="147"/>
    </location>
</feature>
<evidence type="ECO:0000256" key="1">
    <source>
        <dbReference type="ARBA" id="ARBA00004651"/>
    </source>
</evidence>
<feature type="coiled-coil region" evidence="6">
    <location>
        <begin position="207"/>
        <end position="241"/>
    </location>
</feature>
<organism evidence="10 11">
    <name type="scientific">Kaistia defluvii</name>
    <dbReference type="NCBI Taxonomy" id="410841"/>
    <lineage>
        <taxon>Bacteria</taxon>
        <taxon>Pseudomonadati</taxon>
        <taxon>Pseudomonadota</taxon>
        <taxon>Alphaproteobacteria</taxon>
        <taxon>Hyphomicrobiales</taxon>
        <taxon>Kaistiaceae</taxon>
        <taxon>Kaistia</taxon>
    </lineage>
</organism>
<evidence type="ECO:0000259" key="9">
    <source>
        <dbReference type="Pfam" id="PF02706"/>
    </source>
</evidence>
<evidence type="ECO:0000313" key="10">
    <source>
        <dbReference type="EMBL" id="MET4635997.1"/>
    </source>
</evidence>
<evidence type="ECO:0000256" key="3">
    <source>
        <dbReference type="ARBA" id="ARBA00022692"/>
    </source>
</evidence>
<reference evidence="10 11" key="1">
    <citation type="submission" date="2024-06" db="EMBL/GenBank/DDBJ databases">
        <title>Sorghum-associated microbial communities from plants grown in Nebraska, USA.</title>
        <authorList>
            <person name="Schachtman D."/>
        </authorList>
    </citation>
    <scope>NUCLEOTIDE SEQUENCE [LARGE SCALE GENOMIC DNA]</scope>
    <source>
        <strain evidence="10 11">3207</strain>
    </source>
</reference>
<evidence type="ECO:0000256" key="7">
    <source>
        <dbReference type="SAM" id="MobiDB-lite"/>
    </source>
</evidence>
<dbReference type="PANTHER" id="PTHR32309:SF13">
    <property type="entry name" value="FERRIC ENTEROBACTIN TRANSPORT PROTEIN FEPE"/>
    <property type="match status" value="1"/>
</dbReference>
<keyword evidence="5 8" id="KW-0472">Membrane</keyword>
<keyword evidence="3 8" id="KW-0812">Transmembrane</keyword>
<accession>A0ABV2R3Z6</accession>
<gene>
    <name evidence="10" type="ORF">ABIE08_003948</name>
</gene>
<keyword evidence="4 8" id="KW-1133">Transmembrane helix</keyword>
<feature type="transmembrane region" description="Helical" evidence="8">
    <location>
        <begin position="442"/>
        <end position="462"/>
    </location>
</feature>
<comment type="subcellular location">
    <subcellularLocation>
        <location evidence="1">Cell membrane</location>
        <topology evidence="1">Multi-pass membrane protein</topology>
    </subcellularLocation>
</comment>
<evidence type="ECO:0000256" key="4">
    <source>
        <dbReference type="ARBA" id="ARBA00022989"/>
    </source>
</evidence>
<comment type="caution">
    <text evidence="10">The sequence shown here is derived from an EMBL/GenBank/DDBJ whole genome shotgun (WGS) entry which is preliminary data.</text>
</comment>
<dbReference type="Proteomes" id="UP001549321">
    <property type="component" value="Unassembled WGS sequence"/>
</dbReference>
<dbReference type="RefSeq" id="WP_354553530.1">
    <property type="nucleotide sequence ID" value="NZ_JBEPSM010000003.1"/>
</dbReference>
<keyword evidence="6" id="KW-0175">Coiled coil</keyword>
<dbReference type="PANTHER" id="PTHR32309">
    <property type="entry name" value="TYROSINE-PROTEIN KINASE"/>
    <property type="match status" value="1"/>
</dbReference>
<dbReference type="InterPro" id="IPR003856">
    <property type="entry name" value="LPS_length_determ_N"/>
</dbReference>
<dbReference type="InterPro" id="IPR050445">
    <property type="entry name" value="Bact_polysacc_biosynth/exp"/>
</dbReference>
<proteinExistence type="predicted"/>
<sequence length="500" mass="53735">MADGPRTHGTANGASASDAGPWPLALAVVAASFRRGIWWILLAGVVFGGLGFVAKSFLPQRYSATAQFLLDPRGLPVFPGDVSTAQFDANSQIGVVESQMRVLTSERVLSKILRDESLMNELSPEGDEDEADRGATPVEPMPLRPSLDAEGGNAAALAALQRSITVQRAERSFVIDVTATARTPVAAARLANAVVKAYIEEDAANRAAAARRLTDELTSRLDTLRKRLSDAEARANAFRIENGLISTGDRLVVEQKLADAVNAVSAAQIRLDQATSRAAQLDSSGGDLSMLGANDDTRSLTLLIERQNAAQEDLATLAARLGDRHPALTEAQGRVEVIRRRIRLELDRIRFSARADLERARTTEQAVARSVASLSDAVAKTQQAKIEMRTLEQEVETNRTLLESFKTRALQASEFGRIDPGSVRIVSVAQPPPARKSLTGQVAWAVFGALMGIMLAAAWILLRAMWRLGSLRGAPPRVDPDQRPPSRRPTGLPGGIAQPS</sequence>
<dbReference type="Pfam" id="PF02706">
    <property type="entry name" value="Wzz"/>
    <property type="match status" value="1"/>
</dbReference>
<evidence type="ECO:0000313" key="11">
    <source>
        <dbReference type="Proteomes" id="UP001549321"/>
    </source>
</evidence>
<keyword evidence="11" id="KW-1185">Reference proteome</keyword>